<dbReference type="PANTHER" id="PTHR14209:SF19">
    <property type="entry name" value="ISOAMYL ACETATE-HYDROLYZING ESTERASE 1 HOMOLOG"/>
    <property type="match status" value="1"/>
</dbReference>
<accession>D8PWM2</accession>
<organism evidence="3">
    <name type="scientific">Schizophyllum commune (strain H4-8 / FGSC 9210)</name>
    <name type="common">Split gill fungus</name>
    <dbReference type="NCBI Taxonomy" id="578458"/>
    <lineage>
        <taxon>Eukaryota</taxon>
        <taxon>Fungi</taxon>
        <taxon>Dikarya</taxon>
        <taxon>Basidiomycota</taxon>
        <taxon>Agaricomycotina</taxon>
        <taxon>Agaricomycetes</taxon>
        <taxon>Agaricomycetidae</taxon>
        <taxon>Agaricales</taxon>
        <taxon>Schizophyllaceae</taxon>
        <taxon>Schizophyllum</taxon>
    </lineage>
</organism>
<dbReference type="OrthoDB" id="671439at2759"/>
<dbReference type="KEGG" id="scm:SCHCO_02606432"/>
<dbReference type="STRING" id="578458.D8PWM2"/>
<dbReference type="InterPro" id="IPR013830">
    <property type="entry name" value="SGNH_hydro"/>
</dbReference>
<evidence type="ECO:0000313" key="3">
    <source>
        <dbReference type="Proteomes" id="UP000007431"/>
    </source>
</evidence>
<reference evidence="2 3" key="1">
    <citation type="journal article" date="2010" name="Nat. Biotechnol.">
        <title>Genome sequence of the model mushroom Schizophyllum commune.</title>
        <authorList>
            <person name="Ohm R.A."/>
            <person name="de Jong J.F."/>
            <person name="Lugones L.G."/>
            <person name="Aerts A."/>
            <person name="Kothe E."/>
            <person name="Stajich J.E."/>
            <person name="de Vries R.P."/>
            <person name="Record E."/>
            <person name="Levasseur A."/>
            <person name="Baker S.E."/>
            <person name="Bartholomew K.A."/>
            <person name="Coutinho P.M."/>
            <person name="Erdmann S."/>
            <person name="Fowler T.J."/>
            <person name="Gathman A.C."/>
            <person name="Lombard V."/>
            <person name="Henrissat B."/>
            <person name="Knabe N."/>
            <person name="Kuees U."/>
            <person name="Lilly W.W."/>
            <person name="Lindquist E."/>
            <person name="Lucas S."/>
            <person name="Magnuson J.K."/>
            <person name="Piumi F."/>
            <person name="Raudaskoski M."/>
            <person name="Salamov A."/>
            <person name="Schmutz J."/>
            <person name="Schwarze F.W.M.R."/>
            <person name="vanKuyk P.A."/>
            <person name="Horton J.S."/>
            <person name="Grigoriev I.V."/>
            <person name="Woesten H.A.B."/>
        </authorList>
    </citation>
    <scope>NUCLEOTIDE SEQUENCE [LARGE SCALE GENOMIC DNA]</scope>
    <source>
        <strain evidence="3">H4-8 / FGSC 9210</strain>
    </source>
</reference>
<dbReference type="AlphaFoldDB" id="D8PWM2"/>
<evidence type="ECO:0000259" key="1">
    <source>
        <dbReference type="Pfam" id="PF13472"/>
    </source>
</evidence>
<dbReference type="HOGENOM" id="CLU_051989_0_0_1"/>
<gene>
    <name evidence="2" type="ORF">SCHCODRAFT_50648</name>
</gene>
<dbReference type="OMA" id="VPIDRYK"/>
<dbReference type="InterPro" id="IPR045136">
    <property type="entry name" value="Iah1-like"/>
</dbReference>
<dbReference type="Pfam" id="PF13472">
    <property type="entry name" value="Lipase_GDSL_2"/>
    <property type="match status" value="1"/>
</dbReference>
<dbReference type="VEuPathDB" id="FungiDB:SCHCODRAFT_02606432"/>
<dbReference type="FunCoup" id="D8PWM2">
    <property type="interactions" value="99"/>
</dbReference>
<dbReference type="eggNOG" id="KOG3035">
    <property type="taxonomic scope" value="Eukaryota"/>
</dbReference>
<dbReference type="GeneID" id="9595738"/>
<sequence length="261" mass="29527">MAAYTQDTIMLFGDSITQGAWEPGKDGFGTRLAHVYARKLDVLNRGLSGYNTEWAIPVFEKVFATKDQQAHVPKVRLLTIWFGANDACIKPSPQHVSLPKFTANLKHLISLVRSPTSTHYSPDTKILLITPPPVNTLQRGADLRARDPPKELDREFKVTEAYAQAVRDVGREERVPVVDVFQAIWSAAGEKEEELAKFLGDGLHLNAVGYEIMYVELLKVIKEKYPELDPDNLRYSFPRWDEVDWTNPAPSVKQRSIEIPQ</sequence>
<dbReference type="CDD" id="cd01838">
    <property type="entry name" value="Isoamyl_acetate_hydrolase_like"/>
    <property type="match status" value="1"/>
</dbReference>
<dbReference type="InterPro" id="IPR036514">
    <property type="entry name" value="SGNH_hydro_sf"/>
</dbReference>
<dbReference type="InParanoid" id="D8PWM2"/>
<feature type="domain" description="SGNH hydrolase-type esterase" evidence="1">
    <location>
        <begin position="11"/>
        <end position="212"/>
    </location>
</feature>
<dbReference type="Proteomes" id="UP000007431">
    <property type="component" value="Unassembled WGS sequence"/>
</dbReference>
<dbReference type="Gene3D" id="3.40.50.1110">
    <property type="entry name" value="SGNH hydrolase"/>
    <property type="match status" value="1"/>
</dbReference>
<dbReference type="PANTHER" id="PTHR14209">
    <property type="entry name" value="ISOAMYL ACETATE-HYDROLYZING ESTERASE 1"/>
    <property type="match status" value="1"/>
</dbReference>
<keyword evidence="3" id="KW-1185">Reference proteome</keyword>
<proteinExistence type="predicted"/>
<dbReference type="SUPFAM" id="SSF52266">
    <property type="entry name" value="SGNH hydrolase"/>
    <property type="match status" value="1"/>
</dbReference>
<dbReference type="EMBL" id="GL377303">
    <property type="protein sequence ID" value="EFJ01065.1"/>
    <property type="molecule type" value="Genomic_DNA"/>
</dbReference>
<protein>
    <recommendedName>
        <fullName evidence="1">SGNH hydrolase-type esterase domain-containing protein</fullName>
    </recommendedName>
</protein>
<evidence type="ECO:0000313" key="2">
    <source>
        <dbReference type="EMBL" id="EFJ01065.1"/>
    </source>
</evidence>
<name>D8PWM2_SCHCM</name>